<proteinExistence type="predicted"/>
<gene>
    <name evidence="1" type="ORF">ACFFNX_44405</name>
</gene>
<dbReference type="EMBL" id="JBHLZP010000661">
    <property type="protein sequence ID" value="MFB9839208.1"/>
    <property type="molecule type" value="Genomic_DNA"/>
</dbReference>
<organism evidence="1 2">
    <name type="scientific">Actinoallomurus acaciae</name>
    <dbReference type="NCBI Taxonomy" id="502577"/>
    <lineage>
        <taxon>Bacteria</taxon>
        <taxon>Bacillati</taxon>
        <taxon>Actinomycetota</taxon>
        <taxon>Actinomycetes</taxon>
        <taxon>Streptosporangiales</taxon>
        <taxon>Thermomonosporaceae</taxon>
        <taxon>Actinoallomurus</taxon>
    </lineage>
</organism>
<evidence type="ECO:0000313" key="2">
    <source>
        <dbReference type="Proteomes" id="UP001589627"/>
    </source>
</evidence>
<comment type="caution">
    <text evidence="1">The sequence shown here is derived from an EMBL/GenBank/DDBJ whole genome shotgun (WGS) entry which is preliminary data.</text>
</comment>
<reference evidence="1 2" key="1">
    <citation type="submission" date="2024-09" db="EMBL/GenBank/DDBJ databases">
        <authorList>
            <person name="Sun Q."/>
            <person name="Mori K."/>
        </authorList>
    </citation>
    <scope>NUCLEOTIDE SEQUENCE [LARGE SCALE GENOMIC DNA]</scope>
    <source>
        <strain evidence="1 2">TBRC 0563</strain>
    </source>
</reference>
<feature type="non-terminal residue" evidence="1">
    <location>
        <position position="1"/>
    </location>
</feature>
<dbReference type="RefSeq" id="WP_378212288.1">
    <property type="nucleotide sequence ID" value="NZ_JBHLZP010000661.1"/>
</dbReference>
<protein>
    <submittedName>
        <fullName evidence="1">Uncharacterized protein</fullName>
    </submittedName>
</protein>
<evidence type="ECO:0000313" key="1">
    <source>
        <dbReference type="EMBL" id="MFB9839208.1"/>
    </source>
</evidence>
<keyword evidence="2" id="KW-1185">Reference proteome</keyword>
<name>A0ABV5YX07_9ACTN</name>
<dbReference type="Proteomes" id="UP001589627">
    <property type="component" value="Unassembled WGS sequence"/>
</dbReference>
<sequence length="59" mass="6096">GPIPRRVAALLRPPPRRGVGLTLAALGLLLCSGLTAQDLVGDLNHTPARSIVVAEHTGH</sequence>
<accession>A0ABV5YX07</accession>